<proteinExistence type="predicted"/>
<dbReference type="OrthoDB" id="3862662at2759"/>
<gene>
    <name evidence="1" type="ORF">VC83_09599</name>
</gene>
<organism evidence="1">
    <name type="scientific">Pseudogymnoascus destructans</name>
    <dbReference type="NCBI Taxonomy" id="655981"/>
    <lineage>
        <taxon>Eukaryota</taxon>
        <taxon>Fungi</taxon>
        <taxon>Dikarya</taxon>
        <taxon>Ascomycota</taxon>
        <taxon>Pezizomycotina</taxon>
        <taxon>Leotiomycetes</taxon>
        <taxon>Thelebolales</taxon>
        <taxon>Thelebolaceae</taxon>
        <taxon>Pseudogymnoascus</taxon>
    </lineage>
</organism>
<dbReference type="EMBL" id="KV441389">
    <property type="protein sequence ID" value="PQM43472.1"/>
    <property type="molecule type" value="Genomic_DNA"/>
</dbReference>
<dbReference type="GeneID" id="36292629"/>
<evidence type="ECO:0000313" key="1">
    <source>
        <dbReference type="EMBL" id="PQM43472.1"/>
    </source>
</evidence>
<reference evidence="1" key="1">
    <citation type="submission" date="2016-03" db="EMBL/GenBank/DDBJ databases">
        <title>Updated assembly of Pseudogymnoascus destructans, the fungus causing white-nose syndrome of bats.</title>
        <authorList>
            <person name="Palmer J.M."/>
            <person name="Drees K.P."/>
            <person name="Foster J.T."/>
            <person name="Lindner D.L."/>
        </authorList>
    </citation>
    <scope>NUCLEOTIDE SEQUENCE [LARGE SCALE GENOMIC DNA]</scope>
    <source>
        <strain evidence="1">20631-21</strain>
    </source>
</reference>
<dbReference type="AlphaFoldDB" id="A0A2P6FGG5"/>
<protein>
    <submittedName>
        <fullName evidence="1">Uncharacterized protein</fullName>
    </submittedName>
</protein>
<sequence>MDQMDRKLPLITASPTPCSLLPSTSGAKIHVGIGLKLPGNPFQNSSPETRLKTFALVAQSIYFLDRIIEHINTTYGEVNGKSELTAQLDEGIRAFCMTLLEEKHHDRTGHCWPHVTCLSALLFLSRDALKVAGTMVVVTTYHGFEDWP</sequence>
<accession>A0A2P6FGG5</accession>
<dbReference type="RefSeq" id="XP_024328780.1">
    <property type="nucleotide sequence ID" value="XM_024473012.1"/>
</dbReference>
<name>A0A2P6FGG5_9PEZI</name>
<dbReference type="Proteomes" id="UP000077154">
    <property type="component" value="Unassembled WGS sequence"/>
</dbReference>